<sequence>MADHELDSLEKRLDFIESLVFGNSEKDAFYPRDKKNAPAECIDKLANIQEKIATATKNKKRISEIYRKSRDVHKFLDPAYTDEMTMSEEAKEEVILAEEEFLRNQAKNLETMEELKPTLDSEHLKATPKFTDKFEGLSQIQITQQDQTANLTEEARKMLTTYNNIITLVSRQFVQWDEMLTSMEAKKLQTKD</sequence>
<reference evidence="2" key="1">
    <citation type="submission" date="2025-08" db="UniProtKB">
        <authorList>
            <consortium name="RefSeq"/>
        </authorList>
    </citation>
    <scope>IDENTIFICATION</scope>
    <source>
        <tissue evidence="2">Whole sample</tissue>
    </source>
</reference>
<accession>A0A8B8DLV1</accession>
<dbReference type="GO" id="GO:0061640">
    <property type="term" value="P:cytoskeleton-dependent cytokinesis"/>
    <property type="evidence" value="ECO:0007669"/>
    <property type="project" value="InterPro"/>
</dbReference>
<dbReference type="PANTHER" id="PTHR28360:SF1">
    <property type="entry name" value="DYNACTIN SUBUNIT 3"/>
    <property type="match status" value="1"/>
</dbReference>
<dbReference type="InterPro" id="IPR009991">
    <property type="entry name" value="DCTN3"/>
</dbReference>
<keyword evidence="1" id="KW-1185">Reference proteome</keyword>
<proteinExistence type="predicted"/>
<protein>
    <submittedName>
        <fullName evidence="2">Dynactin subunit 3-like isoform X1</fullName>
    </submittedName>
</protein>
<dbReference type="PANTHER" id="PTHR28360">
    <property type="entry name" value="DYNACTIN SUBUNIT 3"/>
    <property type="match status" value="1"/>
</dbReference>
<dbReference type="AlphaFoldDB" id="A0A8B8DLV1"/>
<dbReference type="OrthoDB" id="16729at2759"/>
<gene>
    <name evidence="2" type="primary">LOC111128044</name>
</gene>
<dbReference type="GO" id="GO:0005869">
    <property type="term" value="C:dynactin complex"/>
    <property type="evidence" value="ECO:0007669"/>
    <property type="project" value="InterPro"/>
</dbReference>
<dbReference type="Proteomes" id="UP000694844">
    <property type="component" value="Chromosome 4"/>
</dbReference>
<organism evidence="1 2">
    <name type="scientific">Crassostrea virginica</name>
    <name type="common">Eastern oyster</name>
    <dbReference type="NCBI Taxonomy" id="6565"/>
    <lineage>
        <taxon>Eukaryota</taxon>
        <taxon>Metazoa</taxon>
        <taxon>Spiralia</taxon>
        <taxon>Lophotrochozoa</taxon>
        <taxon>Mollusca</taxon>
        <taxon>Bivalvia</taxon>
        <taxon>Autobranchia</taxon>
        <taxon>Pteriomorphia</taxon>
        <taxon>Ostreida</taxon>
        <taxon>Ostreoidea</taxon>
        <taxon>Ostreidae</taxon>
        <taxon>Crassostrea</taxon>
    </lineage>
</organism>
<evidence type="ECO:0000313" key="1">
    <source>
        <dbReference type="Proteomes" id="UP000694844"/>
    </source>
</evidence>
<evidence type="ECO:0000313" key="2">
    <source>
        <dbReference type="RefSeq" id="XP_022329147.1"/>
    </source>
</evidence>
<dbReference type="Pfam" id="PF07426">
    <property type="entry name" value="Dynactin_p22"/>
    <property type="match status" value="1"/>
</dbReference>
<name>A0A8B8DLV1_CRAVI</name>
<dbReference type="GeneID" id="111128044"/>
<dbReference type="RefSeq" id="XP_022329147.1">
    <property type="nucleotide sequence ID" value="XM_022473439.1"/>
</dbReference>
<dbReference type="KEGG" id="cvn:111128044"/>